<dbReference type="InterPro" id="IPR000014">
    <property type="entry name" value="PAS"/>
</dbReference>
<reference evidence="4" key="1">
    <citation type="submission" date="2021-06" db="EMBL/GenBank/DDBJ databases">
        <title>Bradyrhizobium sp. S2-20-1 Genome sequencing.</title>
        <authorList>
            <person name="Jin L."/>
        </authorList>
    </citation>
    <scope>NUCLEOTIDE SEQUENCE</scope>
    <source>
        <strain evidence="4">S2-20-1</strain>
    </source>
</reference>
<dbReference type="InterPro" id="IPR013656">
    <property type="entry name" value="PAS_4"/>
</dbReference>
<feature type="domain" description="EAL" evidence="2">
    <location>
        <begin position="441"/>
        <end position="690"/>
    </location>
</feature>
<dbReference type="InterPro" id="IPR035965">
    <property type="entry name" value="PAS-like_dom_sf"/>
</dbReference>
<dbReference type="Gene3D" id="3.30.450.20">
    <property type="entry name" value="PAS domain"/>
    <property type="match status" value="2"/>
</dbReference>
<dbReference type="CDD" id="cd01949">
    <property type="entry name" value="GGDEF"/>
    <property type="match status" value="1"/>
</dbReference>
<dbReference type="InterPro" id="IPR035919">
    <property type="entry name" value="EAL_sf"/>
</dbReference>
<proteinExistence type="predicted"/>
<dbReference type="EMBL" id="CP076134">
    <property type="protein sequence ID" value="QWG12993.1"/>
    <property type="molecule type" value="Genomic_DNA"/>
</dbReference>
<dbReference type="RefSeq" id="WP_215621755.1">
    <property type="nucleotide sequence ID" value="NZ_CP076134.1"/>
</dbReference>
<dbReference type="Pfam" id="PF00990">
    <property type="entry name" value="GGDEF"/>
    <property type="match status" value="1"/>
</dbReference>
<dbReference type="AlphaFoldDB" id="A0A975ND96"/>
<protein>
    <submittedName>
        <fullName evidence="4">EAL domain-containing protein</fullName>
    </submittedName>
</protein>
<feature type="domain" description="GGDEF" evidence="3">
    <location>
        <begin position="300"/>
        <end position="432"/>
    </location>
</feature>
<dbReference type="Pfam" id="PF08448">
    <property type="entry name" value="PAS_4"/>
    <property type="match status" value="1"/>
</dbReference>
<dbReference type="GO" id="GO:0003824">
    <property type="term" value="F:catalytic activity"/>
    <property type="evidence" value="ECO:0007669"/>
    <property type="project" value="UniProtKB-ARBA"/>
</dbReference>
<evidence type="ECO:0000259" key="2">
    <source>
        <dbReference type="PROSITE" id="PS50883"/>
    </source>
</evidence>
<evidence type="ECO:0000313" key="4">
    <source>
        <dbReference type="EMBL" id="QWG12993.1"/>
    </source>
</evidence>
<dbReference type="PROSITE" id="PS50887">
    <property type="entry name" value="GGDEF"/>
    <property type="match status" value="1"/>
</dbReference>
<dbReference type="SUPFAM" id="SSF141868">
    <property type="entry name" value="EAL domain-like"/>
    <property type="match status" value="1"/>
</dbReference>
<sequence length="700" mass="76835">MRAEQPKANQAAGAGAAPDDSFQLLFDANPVPMWIWDHETYRFLAVNDTAVAHYGYSREQFLSMRLFELKPPEDHSEIREIAQGGNGYRVGRVTRHIRADGGLIDVAIYGRSLDYRGRPASLVAVVDVTARKRAEDEVRSTREFLSVVIENVPVSISVKNAADLRYVLVNRAAEEYLGLSRGEIVGKTAHDLFPGSTADGVVARDRDQLKTEGCGSLEEHEIETPRNGIRAANSKRLTIRGVDGQAQYLLVMTEDVTEKHKAEARIKHLAHHDPLTNLPNRASFNAHLAEAIDRADASGASFAALCIDLDRFKEINDVFGHSVGDALLCQVAARMREVAGSAFIARLGGDEFTIILQGSDQPEAAAILADRLREAMSPEFEIEGQRLRAGLSIGIAVYPSDGTTAATLLCNADAALYRSKEDGRGTIRFFEPEMDKRLRERHAIQQDLQSAIARGELELYYQPQATIGGGIIGFEALLRWHHPSRGLIPPMTFIPIAEESGLIVRIGEWVLREACREAATWPIPLQVAVNLSPVQFRHGDLQTLVHTVLLETGLAASRLELEITEGVLIADFGRAVSVLRRLKALGVRIAMDDFGTGYSSLSYLQAFPFDKIKIDQSFISNLEHNHQSAAIVRAVVSLAHGLGLPVIAEGVESSAQLEFLTRETVDEVQGYLLGRPYPIKHYAGLIGHQPDAEKMAGRTG</sequence>
<dbReference type="InterPro" id="IPR052155">
    <property type="entry name" value="Biofilm_reg_signaling"/>
</dbReference>
<dbReference type="CDD" id="cd01948">
    <property type="entry name" value="EAL"/>
    <property type="match status" value="1"/>
</dbReference>
<dbReference type="GO" id="GO:0006355">
    <property type="term" value="P:regulation of DNA-templated transcription"/>
    <property type="evidence" value="ECO:0007669"/>
    <property type="project" value="InterPro"/>
</dbReference>
<dbReference type="InterPro" id="IPR013767">
    <property type="entry name" value="PAS_fold"/>
</dbReference>
<dbReference type="CDD" id="cd00130">
    <property type="entry name" value="PAS"/>
    <property type="match status" value="2"/>
</dbReference>
<dbReference type="SUPFAM" id="SSF55073">
    <property type="entry name" value="Nucleotide cyclase"/>
    <property type="match status" value="1"/>
</dbReference>
<dbReference type="NCBIfam" id="TIGR00254">
    <property type="entry name" value="GGDEF"/>
    <property type="match status" value="1"/>
</dbReference>
<accession>A0A975ND96</accession>
<dbReference type="Proteomes" id="UP000680839">
    <property type="component" value="Chromosome"/>
</dbReference>
<dbReference type="FunFam" id="3.30.70.270:FF:000001">
    <property type="entry name" value="Diguanylate cyclase domain protein"/>
    <property type="match status" value="1"/>
</dbReference>
<dbReference type="SUPFAM" id="SSF55785">
    <property type="entry name" value="PYP-like sensor domain (PAS domain)"/>
    <property type="match status" value="2"/>
</dbReference>
<dbReference type="SMART" id="SM00091">
    <property type="entry name" value="PAS"/>
    <property type="match status" value="2"/>
</dbReference>
<dbReference type="Gene3D" id="3.20.20.450">
    <property type="entry name" value="EAL domain"/>
    <property type="match status" value="1"/>
</dbReference>
<dbReference type="InterPro" id="IPR000160">
    <property type="entry name" value="GGDEF_dom"/>
</dbReference>
<evidence type="ECO:0000259" key="3">
    <source>
        <dbReference type="PROSITE" id="PS50887"/>
    </source>
</evidence>
<dbReference type="Pfam" id="PF00563">
    <property type="entry name" value="EAL"/>
    <property type="match status" value="1"/>
</dbReference>
<dbReference type="PROSITE" id="PS50112">
    <property type="entry name" value="PAS"/>
    <property type="match status" value="2"/>
</dbReference>
<dbReference type="Gene3D" id="3.30.70.270">
    <property type="match status" value="1"/>
</dbReference>
<evidence type="ECO:0000259" key="1">
    <source>
        <dbReference type="PROSITE" id="PS50112"/>
    </source>
</evidence>
<feature type="domain" description="PAS" evidence="1">
    <location>
        <begin position="141"/>
        <end position="188"/>
    </location>
</feature>
<evidence type="ECO:0000313" key="5">
    <source>
        <dbReference type="Proteomes" id="UP000680839"/>
    </source>
</evidence>
<dbReference type="PANTHER" id="PTHR44757:SF2">
    <property type="entry name" value="BIOFILM ARCHITECTURE MAINTENANCE PROTEIN MBAA"/>
    <property type="match status" value="1"/>
</dbReference>
<dbReference type="NCBIfam" id="TIGR00229">
    <property type="entry name" value="sensory_box"/>
    <property type="match status" value="2"/>
</dbReference>
<dbReference type="InterPro" id="IPR043128">
    <property type="entry name" value="Rev_trsase/Diguanyl_cyclase"/>
</dbReference>
<organism evidence="4 5">
    <name type="scientific">Bradyrhizobium sediminis</name>
    <dbReference type="NCBI Taxonomy" id="2840469"/>
    <lineage>
        <taxon>Bacteria</taxon>
        <taxon>Pseudomonadati</taxon>
        <taxon>Pseudomonadota</taxon>
        <taxon>Alphaproteobacteria</taxon>
        <taxon>Hyphomicrobiales</taxon>
        <taxon>Nitrobacteraceae</taxon>
        <taxon>Bradyrhizobium</taxon>
    </lineage>
</organism>
<dbReference type="PROSITE" id="PS50883">
    <property type="entry name" value="EAL"/>
    <property type="match status" value="1"/>
</dbReference>
<dbReference type="InterPro" id="IPR029787">
    <property type="entry name" value="Nucleotide_cyclase"/>
</dbReference>
<gene>
    <name evidence="4" type="ORF">KMZ29_25505</name>
</gene>
<dbReference type="SMART" id="SM00267">
    <property type="entry name" value="GGDEF"/>
    <property type="match status" value="1"/>
</dbReference>
<dbReference type="SMART" id="SM00052">
    <property type="entry name" value="EAL"/>
    <property type="match status" value="1"/>
</dbReference>
<feature type="domain" description="PAS" evidence="1">
    <location>
        <begin position="18"/>
        <end position="83"/>
    </location>
</feature>
<dbReference type="PANTHER" id="PTHR44757">
    <property type="entry name" value="DIGUANYLATE CYCLASE DGCP"/>
    <property type="match status" value="1"/>
</dbReference>
<dbReference type="InterPro" id="IPR001633">
    <property type="entry name" value="EAL_dom"/>
</dbReference>
<name>A0A975ND96_9BRAD</name>
<dbReference type="Pfam" id="PF00989">
    <property type="entry name" value="PAS"/>
    <property type="match status" value="1"/>
</dbReference>